<sequence>MASSPSPSSGFCTPSGSLLMSPLSLMNQRAAATATAELMLAEDESRFMGRSRIDRSESAVVCCHVSSS</sequence>
<proteinExistence type="predicted"/>
<gene>
    <name evidence="1" type="ORF">A4U43_C02F11400</name>
</gene>
<organism evidence="1 2">
    <name type="scientific">Asparagus officinalis</name>
    <name type="common">Garden asparagus</name>
    <dbReference type="NCBI Taxonomy" id="4686"/>
    <lineage>
        <taxon>Eukaryota</taxon>
        <taxon>Viridiplantae</taxon>
        <taxon>Streptophyta</taxon>
        <taxon>Embryophyta</taxon>
        <taxon>Tracheophyta</taxon>
        <taxon>Spermatophyta</taxon>
        <taxon>Magnoliopsida</taxon>
        <taxon>Liliopsida</taxon>
        <taxon>Asparagales</taxon>
        <taxon>Asparagaceae</taxon>
        <taxon>Asparagoideae</taxon>
        <taxon>Asparagus</taxon>
    </lineage>
</organism>
<protein>
    <submittedName>
        <fullName evidence="1">Uncharacterized protein</fullName>
    </submittedName>
</protein>
<evidence type="ECO:0000313" key="2">
    <source>
        <dbReference type="Proteomes" id="UP000243459"/>
    </source>
</evidence>
<reference evidence="2" key="1">
    <citation type="journal article" date="2017" name="Nat. Commun.">
        <title>The asparagus genome sheds light on the origin and evolution of a young Y chromosome.</title>
        <authorList>
            <person name="Harkess A."/>
            <person name="Zhou J."/>
            <person name="Xu C."/>
            <person name="Bowers J.E."/>
            <person name="Van der Hulst R."/>
            <person name="Ayyampalayam S."/>
            <person name="Mercati F."/>
            <person name="Riccardi P."/>
            <person name="McKain M.R."/>
            <person name="Kakrana A."/>
            <person name="Tang H."/>
            <person name="Ray J."/>
            <person name="Groenendijk J."/>
            <person name="Arikit S."/>
            <person name="Mathioni S.M."/>
            <person name="Nakano M."/>
            <person name="Shan H."/>
            <person name="Telgmann-Rauber A."/>
            <person name="Kanno A."/>
            <person name="Yue Z."/>
            <person name="Chen H."/>
            <person name="Li W."/>
            <person name="Chen Y."/>
            <person name="Xu X."/>
            <person name="Zhang Y."/>
            <person name="Luo S."/>
            <person name="Chen H."/>
            <person name="Gao J."/>
            <person name="Mao Z."/>
            <person name="Pires J.C."/>
            <person name="Luo M."/>
            <person name="Kudrna D."/>
            <person name="Wing R.A."/>
            <person name="Meyers B.C."/>
            <person name="Yi K."/>
            <person name="Kong H."/>
            <person name="Lavrijsen P."/>
            <person name="Sunseri F."/>
            <person name="Falavigna A."/>
            <person name="Ye Y."/>
            <person name="Leebens-Mack J.H."/>
            <person name="Chen G."/>
        </authorList>
    </citation>
    <scope>NUCLEOTIDE SEQUENCE [LARGE SCALE GENOMIC DNA]</scope>
    <source>
        <strain evidence="2">cv. DH0086</strain>
    </source>
</reference>
<evidence type="ECO:0000313" key="1">
    <source>
        <dbReference type="EMBL" id="ONK77851.1"/>
    </source>
</evidence>
<keyword evidence="2" id="KW-1185">Reference proteome</keyword>
<dbReference type="EMBL" id="CM007382">
    <property type="protein sequence ID" value="ONK77851.1"/>
    <property type="molecule type" value="Genomic_DNA"/>
</dbReference>
<dbReference type="Gramene" id="ONK77851">
    <property type="protein sequence ID" value="ONK77851"/>
    <property type="gene ID" value="A4U43_C02F11400"/>
</dbReference>
<dbReference type="AlphaFoldDB" id="A0A5P1FME7"/>
<dbReference type="Proteomes" id="UP000243459">
    <property type="component" value="Chromosome 2"/>
</dbReference>
<accession>A0A5P1FME7</accession>
<name>A0A5P1FME7_ASPOF</name>